<keyword evidence="3" id="KW-1185">Reference proteome</keyword>
<name>A0A5C7EZR5_9BACT</name>
<dbReference type="SUPFAM" id="SSF47413">
    <property type="entry name" value="lambda repressor-like DNA-binding domains"/>
    <property type="match status" value="1"/>
</dbReference>
<accession>A0A5C7EZR5</accession>
<organism evidence="2 3">
    <name type="scientific">Neolewinella aurantiaca</name>
    <dbReference type="NCBI Taxonomy" id="2602767"/>
    <lineage>
        <taxon>Bacteria</taxon>
        <taxon>Pseudomonadati</taxon>
        <taxon>Bacteroidota</taxon>
        <taxon>Saprospiria</taxon>
        <taxon>Saprospirales</taxon>
        <taxon>Lewinellaceae</taxon>
        <taxon>Neolewinella</taxon>
    </lineage>
</organism>
<evidence type="ECO:0000259" key="1">
    <source>
        <dbReference type="PROSITE" id="PS50943"/>
    </source>
</evidence>
<dbReference type="InterPro" id="IPR010982">
    <property type="entry name" value="Lambda_DNA-bd_dom_sf"/>
</dbReference>
<dbReference type="RefSeq" id="WP_147932915.1">
    <property type="nucleotide sequence ID" value="NZ_VOXD01000072.1"/>
</dbReference>
<dbReference type="Proteomes" id="UP000321907">
    <property type="component" value="Unassembled WGS sequence"/>
</dbReference>
<dbReference type="OrthoDB" id="674942at2"/>
<dbReference type="CDD" id="cd00093">
    <property type="entry name" value="HTH_XRE"/>
    <property type="match status" value="1"/>
</dbReference>
<gene>
    <name evidence="2" type="ORF">FUA23_21890</name>
</gene>
<reference evidence="2 3" key="1">
    <citation type="submission" date="2019-08" db="EMBL/GenBank/DDBJ databases">
        <title>Lewinella sp. strain SSH13 Genome sequencing and assembly.</title>
        <authorList>
            <person name="Kim I."/>
        </authorList>
    </citation>
    <scope>NUCLEOTIDE SEQUENCE [LARGE SCALE GENOMIC DNA]</scope>
    <source>
        <strain evidence="2 3">SSH13</strain>
    </source>
</reference>
<protein>
    <submittedName>
        <fullName evidence="2">Helix-turn-helix transcriptional regulator</fullName>
    </submittedName>
</protein>
<evidence type="ECO:0000313" key="2">
    <source>
        <dbReference type="EMBL" id="TXF82108.1"/>
    </source>
</evidence>
<proteinExistence type="predicted"/>
<comment type="caution">
    <text evidence="2">The sequence shown here is derived from an EMBL/GenBank/DDBJ whole genome shotgun (WGS) entry which is preliminary data.</text>
</comment>
<dbReference type="GO" id="GO:0003677">
    <property type="term" value="F:DNA binding"/>
    <property type="evidence" value="ECO:0007669"/>
    <property type="project" value="InterPro"/>
</dbReference>
<dbReference type="Gene3D" id="1.10.260.40">
    <property type="entry name" value="lambda repressor-like DNA-binding domains"/>
    <property type="match status" value="1"/>
</dbReference>
<feature type="domain" description="HTH cro/C1-type" evidence="1">
    <location>
        <begin position="39"/>
        <end position="73"/>
    </location>
</feature>
<dbReference type="EMBL" id="VOXD01000072">
    <property type="protein sequence ID" value="TXF82108.1"/>
    <property type="molecule type" value="Genomic_DNA"/>
</dbReference>
<dbReference type="InterPro" id="IPR001387">
    <property type="entry name" value="Cro/C1-type_HTH"/>
</dbReference>
<dbReference type="SMART" id="SM00530">
    <property type="entry name" value="HTH_XRE"/>
    <property type="match status" value="1"/>
</dbReference>
<dbReference type="AlphaFoldDB" id="A0A5C7EZR5"/>
<sequence length="89" mass="10354">MAKHDEETEKRLIQLGDRIKNLRVAAGYSNYEKFSYEHDISRSQFGRYENGQDMKFSSLLKVLDALDISLAEFFREGFEDVVPKTDDPC</sequence>
<dbReference type="PROSITE" id="PS50943">
    <property type="entry name" value="HTH_CROC1"/>
    <property type="match status" value="1"/>
</dbReference>
<evidence type="ECO:0000313" key="3">
    <source>
        <dbReference type="Proteomes" id="UP000321907"/>
    </source>
</evidence>